<name>A0ABS7RHY2_9ACTN</name>
<dbReference type="PRINTS" id="PR00081">
    <property type="entry name" value="GDHRDH"/>
</dbReference>
<dbReference type="PROSITE" id="PS00061">
    <property type="entry name" value="ADH_SHORT"/>
    <property type="match status" value="1"/>
</dbReference>
<dbReference type="InterPro" id="IPR036291">
    <property type="entry name" value="NAD(P)-bd_dom_sf"/>
</dbReference>
<organism evidence="2 3">
    <name type="scientific">Nocardioides jiangsuensis</name>
    <dbReference type="NCBI Taxonomy" id="2866161"/>
    <lineage>
        <taxon>Bacteria</taxon>
        <taxon>Bacillati</taxon>
        <taxon>Actinomycetota</taxon>
        <taxon>Actinomycetes</taxon>
        <taxon>Propionibacteriales</taxon>
        <taxon>Nocardioidaceae</taxon>
        <taxon>Nocardioides</taxon>
    </lineage>
</organism>
<proteinExistence type="inferred from homology"/>
<dbReference type="PANTHER" id="PTHR42760">
    <property type="entry name" value="SHORT-CHAIN DEHYDROGENASES/REDUCTASES FAMILY MEMBER"/>
    <property type="match status" value="1"/>
</dbReference>
<comment type="caution">
    <text evidence="2">The sequence shown here is derived from an EMBL/GenBank/DDBJ whole genome shotgun (WGS) entry which is preliminary data.</text>
</comment>
<dbReference type="SUPFAM" id="SSF51735">
    <property type="entry name" value="NAD(P)-binding Rossmann-fold domains"/>
    <property type="match status" value="1"/>
</dbReference>
<protein>
    <submittedName>
        <fullName evidence="2">SDR family oxidoreductase</fullName>
    </submittedName>
</protein>
<dbReference type="PRINTS" id="PR00080">
    <property type="entry name" value="SDRFAMILY"/>
</dbReference>
<dbReference type="RefSeq" id="WP_221024281.1">
    <property type="nucleotide sequence ID" value="NZ_JAIEZQ010000001.1"/>
</dbReference>
<gene>
    <name evidence="2" type="ORF">K1X13_07340</name>
</gene>
<sequence>MNAPEQARPDDLAGKVAIIAGAGSRASGIGNGRAAAVLLAQSGMKVALVDSVAENMTETRELVEGAGGECLVLPADVSRVEDCEAVVAAVVDAWGGVDVLFNNVGIVGPSGSVVDVDLDAWDRCFDINVTSMVLMSRFVIPHMRKRGGGSIINTSSIAGVLGAHPSVIYSATKGAVTNLTRAMAAMHGPEGIRVNALVPGFLHTPMVHSQGLSEEDRVRRRNVAPVGAGGVEGSGWDVGELVRFLASDRARFISGTNIPVDGGLAAVIPMTDSMSVTAPVDGS</sequence>
<dbReference type="CDD" id="cd05233">
    <property type="entry name" value="SDR_c"/>
    <property type="match status" value="1"/>
</dbReference>
<keyword evidence="3" id="KW-1185">Reference proteome</keyword>
<accession>A0ABS7RHY2</accession>
<comment type="similarity">
    <text evidence="1">Belongs to the short-chain dehydrogenases/reductases (SDR) family.</text>
</comment>
<dbReference type="Gene3D" id="3.40.50.720">
    <property type="entry name" value="NAD(P)-binding Rossmann-like Domain"/>
    <property type="match status" value="1"/>
</dbReference>
<dbReference type="EMBL" id="JAIEZQ010000001">
    <property type="protein sequence ID" value="MBY9074631.1"/>
    <property type="molecule type" value="Genomic_DNA"/>
</dbReference>
<dbReference type="Pfam" id="PF13561">
    <property type="entry name" value="adh_short_C2"/>
    <property type="match status" value="1"/>
</dbReference>
<evidence type="ECO:0000313" key="2">
    <source>
        <dbReference type="EMBL" id="MBY9074631.1"/>
    </source>
</evidence>
<dbReference type="PANTHER" id="PTHR42760:SF122">
    <property type="entry name" value="NAD(P)-BINDING PROTEIN"/>
    <property type="match status" value="1"/>
</dbReference>
<evidence type="ECO:0000313" key="3">
    <source>
        <dbReference type="Proteomes" id="UP000754710"/>
    </source>
</evidence>
<reference evidence="2 3" key="1">
    <citation type="submission" date="2021-08" db="EMBL/GenBank/DDBJ databases">
        <title>Nocardioides bacterium WL0053 sp. nov., isolated from the sediment.</title>
        <authorList>
            <person name="Wang L."/>
            <person name="Zhang D."/>
            <person name="Zhang A."/>
        </authorList>
    </citation>
    <scope>NUCLEOTIDE SEQUENCE [LARGE SCALE GENOMIC DNA]</scope>
    <source>
        <strain evidence="2 3">WL0053</strain>
    </source>
</reference>
<dbReference type="InterPro" id="IPR020904">
    <property type="entry name" value="Sc_DH/Rdtase_CS"/>
</dbReference>
<dbReference type="InterPro" id="IPR002347">
    <property type="entry name" value="SDR_fam"/>
</dbReference>
<dbReference type="Proteomes" id="UP000754710">
    <property type="component" value="Unassembled WGS sequence"/>
</dbReference>
<evidence type="ECO:0000256" key="1">
    <source>
        <dbReference type="ARBA" id="ARBA00006484"/>
    </source>
</evidence>